<protein>
    <submittedName>
        <fullName evidence="2">Prenyltransferase and squalene oxidase repeat-containing protein</fullName>
    </submittedName>
</protein>
<keyword evidence="3" id="KW-1185">Reference proteome</keyword>
<dbReference type="RefSeq" id="WP_245691169.1">
    <property type="nucleotide sequence ID" value="NZ_FNCN01000016.1"/>
</dbReference>
<dbReference type="Gene3D" id="1.50.10.160">
    <property type="match status" value="1"/>
</dbReference>
<evidence type="ECO:0000313" key="2">
    <source>
        <dbReference type="EMBL" id="SDH46773.1"/>
    </source>
</evidence>
<feature type="domain" description="Squalene cyclase C-terminal" evidence="1">
    <location>
        <begin position="346"/>
        <end position="455"/>
    </location>
</feature>
<evidence type="ECO:0000259" key="1">
    <source>
        <dbReference type="Pfam" id="PF13243"/>
    </source>
</evidence>
<dbReference type="Pfam" id="PF13243">
    <property type="entry name" value="SQHop_cyclase_C"/>
    <property type="match status" value="1"/>
</dbReference>
<dbReference type="STRING" id="504805.SAMN05421505_11673"/>
<dbReference type="Gene3D" id="1.50.10.20">
    <property type="match status" value="1"/>
</dbReference>
<dbReference type="Proteomes" id="UP000198923">
    <property type="component" value="Unassembled WGS sequence"/>
</dbReference>
<dbReference type="GO" id="GO:0016740">
    <property type="term" value="F:transferase activity"/>
    <property type="evidence" value="ECO:0007669"/>
    <property type="project" value="UniProtKB-KW"/>
</dbReference>
<dbReference type="InterPro" id="IPR032696">
    <property type="entry name" value="SQ_cyclase_C"/>
</dbReference>
<evidence type="ECO:0000313" key="3">
    <source>
        <dbReference type="Proteomes" id="UP000198923"/>
    </source>
</evidence>
<dbReference type="GO" id="GO:0010333">
    <property type="term" value="F:terpene synthase activity"/>
    <property type="evidence" value="ECO:0007669"/>
    <property type="project" value="InterPro"/>
</dbReference>
<sequence>MRADDLMADLTARPLGEVTPSVYETGRLVSLAPWLTGHDQRVEYLVRSQRADGSWWAPAEFGLVPTLSATEALLRLLTSGGGGTAGGTAGSTAGSTAALADAVDQGLAAAYRRLSDRPAPLPDTPGVELILLSLIEQVNEYLAALPDSGVSGLDQWRGEARIPPPPGVDPGMLPAVRARVASGTGVPKKFLHMLEVAGDSARRAPTIRPSDTGSVGASPAATAAWLGGEGTGDMERSAMSYLTDTLAAHSGLAPCAYPITLFERSWVLSGLSRAGVPYSLPAGMAEELRGALGPDGTATGSGLPVDADTTSVVLYALELLGLEIDPEVLRGFELDDHFCTWPGEDGQSVTVNAHVLDVFGHYGASHPGSDHTATRDKLSRWLRERQDPDGSWSDRWHTSPYYATAGCAVALDHFGTETSGAGASVRAAVRWTLDTQQSDGSWGRWNGTAEETAYAMHTLLMTRSVSDHRWRGAVDLAVERGLDFLAERVANAEDLSGEPPLWVDKDLYLPGAIVRSAVLTAMHLAQVSAPLAAQRRAI</sequence>
<organism evidence="2 3">
    <name type="scientific">Sinosporangium album</name>
    <dbReference type="NCBI Taxonomy" id="504805"/>
    <lineage>
        <taxon>Bacteria</taxon>
        <taxon>Bacillati</taxon>
        <taxon>Actinomycetota</taxon>
        <taxon>Actinomycetes</taxon>
        <taxon>Streptosporangiales</taxon>
        <taxon>Streptosporangiaceae</taxon>
        <taxon>Sinosporangium</taxon>
    </lineage>
</organism>
<accession>A0A1G8CN99</accession>
<name>A0A1G8CN99_9ACTN</name>
<dbReference type="EMBL" id="FNCN01000016">
    <property type="protein sequence ID" value="SDH46773.1"/>
    <property type="molecule type" value="Genomic_DNA"/>
</dbReference>
<reference evidence="2 3" key="1">
    <citation type="submission" date="2016-10" db="EMBL/GenBank/DDBJ databases">
        <authorList>
            <person name="de Groot N.N."/>
        </authorList>
    </citation>
    <scope>NUCLEOTIDE SEQUENCE [LARGE SCALE GENOMIC DNA]</scope>
    <source>
        <strain evidence="2 3">CPCC 201354</strain>
    </source>
</reference>
<gene>
    <name evidence="2" type="ORF">SAMN05421505_11673</name>
</gene>
<keyword evidence="2" id="KW-0808">Transferase</keyword>
<dbReference type="SUPFAM" id="SSF48239">
    <property type="entry name" value="Terpenoid cyclases/Protein prenyltransferases"/>
    <property type="match status" value="1"/>
</dbReference>
<dbReference type="InterPro" id="IPR008930">
    <property type="entry name" value="Terpenoid_cyclase/PrenylTrfase"/>
</dbReference>
<proteinExistence type="predicted"/>
<dbReference type="InterPro" id="IPR050148">
    <property type="entry name" value="Terpene_synthase-like"/>
</dbReference>
<dbReference type="GO" id="GO:0016102">
    <property type="term" value="P:diterpenoid biosynthetic process"/>
    <property type="evidence" value="ECO:0007669"/>
    <property type="project" value="TreeGrafter"/>
</dbReference>
<dbReference type="PANTHER" id="PTHR31739:SF25">
    <property type="entry name" value="(E,E)-GERANYLLINALOOL SYNTHASE"/>
    <property type="match status" value="1"/>
</dbReference>
<dbReference type="AlphaFoldDB" id="A0A1G8CN99"/>
<dbReference type="PANTHER" id="PTHR31739">
    <property type="entry name" value="ENT-COPALYL DIPHOSPHATE SYNTHASE, CHLOROPLASTIC"/>
    <property type="match status" value="1"/>
</dbReference>
<dbReference type="GO" id="GO:0000287">
    <property type="term" value="F:magnesium ion binding"/>
    <property type="evidence" value="ECO:0007669"/>
    <property type="project" value="TreeGrafter"/>
</dbReference>